<dbReference type="Pfam" id="PF01596">
    <property type="entry name" value="Methyltransf_3"/>
    <property type="match status" value="1"/>
</dbReference>
<dbReference type="CDD" id="cd02440">
    <property type="entry name" value="AdoMet_MTases"/>
    <property type="match status" value="1"/>
</dbReference>
<dbReference type="EMBL" id="JANTHZ010000001">
    <property type="protein sequence ID" value="MCS0493694.1"/>
    <property type="molecule type" value="Genomic_DNA"/>
</dbReference>
<organism evidence="4 5">
    <name type="scientific">Ancylobacter mangrovi</name>
    <dbReference type="NCBI Taxonomy" id="2972472"/>
    <lineage>
        <taxon>Bacteria</taxon>
        <taxon>Pseudomonadati</taxon>
        <taxon>Pseudomonadota</taxon>
        <taxon>Alphaproteobacteria</taxon>
        <taxon>Hyphomicrobiales</taxon>
        <taxon>Xanthobacteraceae</taxon>
        <taxon>Ancylobacter</taxon>
    </lineage>
</organism>
<dbReference type="InterPro" id="IPR002935">
    <property type="entry name" value="SAM_O-MeTrfase"/>
</dbReference>
<keyword evidence="1" id="KW-0489">Methyltransferase</keyword>
<comment type="caution">
    <text evidence="4">The sequence shown here is derived from an EMBL/GenBank/DDBJ whole genome shotgun (WGS) entry which is preliminary data.</text>
</comment>
<dbReference type="GO" id="GO:0008757">
    <property type="term" value="F:S-adenosylmethionine-dependent methyltransferase activity"/>
    <property type="evidence" value="ECO:0007669"/>
    <property type="project" value="TreeGrafter"/>
</dbReference>
<keyword evidence="3" id="KW-0949">S-adenosyl-L-methionine</keyword>
<gene>
    <name evidence="4" type="ORF">NVS89_01195</name>
</gene>
<evidence type="ECO:0000256" key="2">
    <source>
        <dbReference type="ARBA" id="ARBA00022679"/>
    </source>
</evidence>
<evidence type="ECO:0000313" key="4">
    <source>
        <dbReference type="EMBL" id="MCS0493694.1"/>
    </source>
</evidence>
<proteinExistence type="predicted"/>
<evidence type="ECO:0000256" key="1">
    <source>
        <dbReference type="ARBA" id="ARBA00022603"/>
    </source>
</evidence>
<evidence type="ECO:0000313" key="5">
    <source>
        <dbReference type="Proteomes" id="UP001151088"/>
    </source>
</evidence>
<dbReference type="Gene3D" id="3.40.50.150">
    <property type="entry name" value="Vaccinia Virus protein VP39"/>
    <property type="match status" value="1"/>
</dbReference>
<keyword evidence="2" id="KW-0808">Transferase</keyword>
<dbReference type="InterPro" id="IPR029063">
    <property type="entry name" value="SAM-dependent_MTases_sf"/>
</dbReference>
<dbReference type="Proteomes" id="UP001151088">
    <property type="component" value="Unassembled WGS sequence"/>
</dbReference>
<accession>A0A9X2P7S6</accession>
<dbReference type="InterPro" id="IPR050362">
    <property type="entry name" value="Cation-dep_OMT"/>
</dbReference>
<keyword evidence="5" id="KW-1185">Reference proteome</keyword>
<dbReference type="GO" id="GO:0032259">
    <property type="term" value="P:methylation"/>
    <property type="evidence" value="ECO:0007669"/>
    <property type="project" value="UniProtKB-KW"/>
</dbReference>
<sequence length="226" mass="24162">MATSSDPALWQAVDAYIDSHLVPADRALDGALAVSEISGLPPINVAPNQGKLLMLLARMMGARRILEIGTLGGYSTIWLARALPKDGRLVTLEYDRAHAEVARRNLDDAGFGRQVELRVGAALDSLAELQAERVAPFDFVFIDADKPNNVNYLKAALRLARVGTVIVADNVVRDGAVIEAGNDDPRVKGARATFEWLAGEPRVDATALQTVGVKGYDGFALALVTS</sequence>
<dbReference type="SUPFAM" id="SSF53335">
    <property type="entry name" value="S-adenosyl-L-methionine-dependent methyltransferases"/>
    <property type="match status" value="1"/>
</dbReference>
<reference evidence="4" key="1">
    <citation type="submission" date="2022-08" db="EMBL/GenBank/DDBJ databases">
        <authorList>
            <person name="Li F."/>
        </authorList>
    </citation>
    <scope>NUCLEOTIDE SEQUENCE</scope>
    <source>
        <strain evidence="4">MQZ15Z-1</strain>
    </source>
</reference>
<dbReference type="RefSeq" id="WP_258730646.1">
    <property type="nucleotide sequence ID" value="NZ_JANTHZ010000001.1"/>
</dbReference>
<dbReference type="AlphaFoldDB" id="A0A9X2P7S6"/>
<dbReference type="PANTHER" id="PTHR10509">
    <property type="entry name" value="O-METHYLTRANSFERASE-RELATED"/>
    <property type="match status" value="1"/>
</dbReference>
<dbReference type="PANTHER" id="PTHR10509:SF14">
    <property type="entry name" value="CAFFEOYL-COA O-METHYLTRANSFERASE 3-RELATED"/>
    <property type="match status" value="1"/>
</dbReference>
<dbReference type="PROSITE" id="PS51682">
    <property type="entry name" value="SAM_OMT_I"/>
    <property type="match status" value="1"/>
</dbReference>
<protein>
    <submittedName>
        <fullName evidence="4">O-methyltransferase</fullName>
    </submittedName>
</protein>
<dbReference type="GO" id="GO:0008171">
    <property type="term" value="F:O-methyltransferase activity"/>
    <property type="evidence" value="ECO:0007669"/>
    <property type="project" value="InterPro"/>
</dbReference>
<name>A0A9X2P7S6_9HYPH</name>
<evidence type="ECO:0000256" key="3">
    <source>
        <dbReference type="ARBA" id="ARBA00022691"/>
    </source>
</evidence>